<reference evidence="1" key="1">
    <citation type="submission" date="2023-05" db="EMBL/GenBank/DDBJ databases">
        <title>Comparative genomics of Bacillaceae isolates and their secondary metabolite potential.</title>
        <authorList>
            <person name="Song L."/>
            <person name="Nielsen L.J."/>
            <person name="Mohite O."/>
            <person name="Xu X."/>
            <person name="Weber T."/>
            <person name="Kovacs A.T."/>
        </authorList>
    </citation>
    <scope>NUCLEOTIDE SEQUENCE</scope>
    <source>
        <strain evidence="1">XLM17</strain>
    </source>
</reference>
<dbReference type="RefSeq" id="WP_283935842.1">
    <property type="nucleotide sequence ID" value="NZ_CP126114.1"/>
</dbReference>
<sequence>MEVETVAMFDDLMLKIGKNEANKKINDLLKNTKIDDNHNKNNPNRFLLKRMEIKVRQLPKLR</sequence>
<evidence type="ECO:0000313" key="2">
    <source>
        <dbReference type="Proteomes" id="UP001178288"/>
    </source>
</evidence>
<dbReference type="Proteomes" id="UP001178288">
    <property type="component" value="Chromosome"/>
</dbReference>
<gene>
    <name evidence="1" type="ORF">QNH39_18530</name>
</gene>
<accession>A0AA95MJB1</accession>
<dbReference type="KEGG" id="nnv:QNH39_18530"/>
<dbReference type="AlphaFoldDB" id="A0AA95MJB1"/>
<proteinExistence type="predicted"/>
<keyword evidence="2" id="KW-1185">Reference proteome</keyword>
<name>A0AA95MJB1_9BACI</name>
<organism evidence="1 2">
    <name type="scientific">Neobacillus novalis</name>
    <dbReference type="NCBI Taxonomy" id="220687"/>
    <lineage>
        <taxon>Bacteria</taxon>
        <taxon>Bacillati</taxon>
        <taxon>Bacillota</taxon>
        <taxon>Bacilli</taxon>
        <taxon>Bacillales</taxon>
        <taxon>Bacillaceae</taxon>
        <taxon>Neobacillus</taxon>
    </lineage>
</organism>
<dbReference type="EMBL" id="CP126114">
    <property type="protein sequence ID" value="WHY84635.1"/>
    <property type="molecule type" value="Genomic_DNA"/>
</dbReference>
<protein>
    <submittedName>
        <fullName evidence="1">Uncharacterized protein</fullName>
    </submittedName>
</protein>
<evidence type="ECO:0000313" key="1">
    <source>
        <dbReference type="EMBL" id="WHY84635.1"/>
    </source>
</evidence>